<dbReference type="AlphaFoldDB" id="A0A0K8VMM9"/>
<sequence>MQFGASTFSKYRRSRCPSVRWIKHTRSHILNTYSYFALQFAAVLSTLALSANAGIITAPAPLAYAAAPAPLAYASGPIYARYAAPAPLVAAAPAPLAAAAPIVKPVVARAYAAAPAPLLAPRALAAPIAAPLAAPAPLVGAPAPVVAAPAPVVAAPAPVVAARALAAPVAAPVAVASDIVDPHPQYTYAYNVQDALTGDSKTQEETRDGDIVRGSYSLIEPDGSRRIVNYYADPINGFNAVVQKDVPVAAVAPVVAAKAVAAPLVAAPAPVVAAKTLAAPIVV</sequence>
<name>A0A0K8VMM9_BACLA</name>
<dbReference type="PANTHER" id="PTHR12236:SF86">
    <property type="entry name" value="CCP84AC-RELATED"/>
    <property type="match status" value="1"/>
</dbReference>
<dbReference type="EMBL" id="GDHF01012167">
    <property type="protein sequence ID" value="JAI40147.1"/>
    <property type="molecule type" value="Transcribed_RNA"/>
</dbReference>
<dbReference type="Pfam" id="PF00379">
    <property type="entry name" value="Chitin_bind_4"/>
    <property type="match status" value="1"/>
</dbReference>
<dbReference type="InterPro" id="IPR051217">
    <property type="entry name" value="Insect_Cuticle_Struc_Prot"/>
</dbReference>
<dbReference type="PANTHER" id="PTHR12236">
    <property type="entry name" value="STRUCTURAL CONTITUENT OF CUTICLE"/>
    <property type="match status" value="1"/>
</dbReference>
<organism evidence="3">
    <name type="scientific">Bactrocera latifrons</name>
    <name type="common">Malaysian fruit fly</name>
    <name type="synonym">Chaetodacus latifrons</name>
    <dbReference type="NCBI Taxonomy" id="174628"/>
    <lineage>
        <taxon>Eukaryota</taxon>
        <taxon>Metazoa</taxon>
        <taxon>Ecdysozoa</taxon>
        <taxon>Arthropoda</taxon>
        <taxon>Hexapoda</taxon>
        <taxon>Insecta</taxon>
        <taxon>Pterygota</taxon>
        <taxon>Neoptera</taxon>
        <taxon>Endopterygota</taxon>
        <taxon>Diptera</taxon>
        <taxon>Brachycera</taxon>
        <taxon>Muscomorpha</taxon>
        <taxon>Tephritoidea</taxon>
        <taxon>Tephritidae</taxon>
        <taxon>Bactrocera</taxon>
        <taxon>Bactrocera</taxon>
    </lineage>
</organism>
<dbReference type="InterPro" id="IPR000618">
    <property type="entry name" value="Insect_cuticle"/>
</dbReference>
<dbReference type="OrthoDB" id="10071059at2759"/>
<dbReference type="GO" id="GO:0005615">
    <property type="term" value="C:extracellular space"/>
    <property type="evidence" value="ECO:0007669"/>
    <property type="project" value="TreeGrafter"/>
</dbReference>
<proteinExistence type="predicted"/>
<dbReference type="GO" id="GO:0042302">
    <property type="term" value="F:structural constituent of cuticle"/>
    <property type="evidence" value="ECO:0007669"/>
    <property type="project" value="UniProtKB-UniRule"/>
</dbReference>
<evidence type="ECO:0000256" key="2">
    <source>
        <dbReference type="PROSITE-ProRule" id="PRU00497"/>
    </source>
</evidence>
<gene>
    <name evidence="3" type="primary">CUA2B_0</name>
    <name evidence="3" type="ORF">c0_g1_i4</name>
</gene>
<dbReference type="InterPro" id="IPR031311">
    <property type="entry name" value="CHIT_BIND_RR_consensus"/>
</dbReference>
<protein>
    <submittedName>
        <fullName evidence="3">Larval cuticle protein A2B</fullName>
    </submittedName>
</protein>
<accession>A0A0K8VMM9</accession>
<dbReference type="GO" id="GO:0031012">
    <property type="term" value="C:extracellular matrix"/>
    <property type="evidence" value="ECO:0007669"/>
    <property type="project" value="TreeGrafter"/>
</dbReference>
<reference evidence="3" key="1">
    <citation type="submission" date="2015-06" db="EMBL/GenBank/DDBJ databases">
        <authorList>
            <person name="Hoefler B.C."/>
            <person name="Straight P.D."/>
        </authorList>
    </citation>
    <scope>NUCLEOTIDE SEQUENCE</scope>
</reference>
<dbReference type="PRINTS" id="PR00947">
    <property type="entry name" value="CUTICLE"/>
</dbReference>
<keyword evidence="1 2" id="KW-0193">Cuticle</keyword>
<dbReference type="PROSITE" id="PS00233">
    <property type="entry name" value="CHIT_BIND_RR_1"/>
    <property type="match status" value="1"/>
</dbReference>
<evidence type="ECO:0000313" key="3">
    <source>
        <dbReference type="EMBL" id="JAI40147.1"/>
    </source>
</evidence>
<evidence type="ECO:0000256" key="1">
    <source>
        <dbReference type="ARBA" id="ARBA00022460"/>
    </source>
</evidence>
<dbReference type="PROSITE" id="PS51155">
    <property type="entry name" value="CHIT_BIND_RR_2"/>
    <property type="match status" value="1"/>
</dbReference>